<keyword evidence="2" id="KW-1185">Reference proteome</keyword>
<protein>
    <submittedName>
        <fullName evidence="1">Bacillithiol system protein YtxJ</fullName>
    </submittedName>
</protein>
<gene>
    <name evidence="1" type="ORF">C7460_115109</name>
</gene>
<evidence type="ECO:0000313" key="1">
    <source>
        <dbReference type="EMBL" id="RED96218.1"/>
    </source>
</evidence>
<accession>A0A3D9KZY2</accession>
<dbReference type="OrthoDB" id="677051at2"/>
<dbReference type="Gene3D" id="3.40.30.10">
    <property type="entry name" value="Glutaredoxin"/>
    <property type="match status" value="1"/>
</dbReference>
<proteinExistence type="predicted"/>
<dbReference type="RefSeq" id="WP_115869073.1">
    <property type="nucleotide sequence ID" value="NZ_QREG01000015.1"/>
</dbReference>
<dbReference type="AlphaFoldDB" id="A0A3D9KZY2"/>
<dbReference type="Proteomes" id="UP000256779">
    <property type="component" value="Unassembled WGS sequence"/>
</dbReference>
<dbReference type="InterPro" id="IPR022551">
    <property type="entry name" value="BrxC"/>
</dbReference>
<sequence length="129" mass="14886">MNYHSPLWKPITSLEDLNQVIDNSKTKPALVFKHRPSSPESIEKKIELENTWTISSEVVDLFIVDDMKDHDVSLEIAEIAGIQHEFPQIVLFADGVTMYDESLEMISVKKIKLALKIVNRTFKWMETRA</sequence>
<dbReference type="EMBL" id="QREG01000015">
    <property type="protein sequence ID" value="RED96218.1"/>
    <property type="molecule type" value="Genomic_DNA"/>
</dbReference>
<organism evidence="1 2">
    <name type="scientific">Marinoscillum furvescens DSM 4134</name>
    <dbReference type="NCBI Taxonomy" id="1122208"/>
    <lineage>
        <taxon>Bacteria</taxon>
        <taxon>Pseudomonadati</taxon>
        <taxon>Bacteroidota</taxon>
        <taxon>Cytophagia</taxon>
        <taxon>Cytophagales</taxon>
        <taxon>Reichenbachiellaceae</taxon>
        <taxon>Marinoscillum</taxon>
    </lineage>
</organism>
<evidence type="ECO:0000313" key="2">
    <source>
        <dbReference type="Proteomes" id="UP000256779"/>
    </source>
</evidence>
<reference evidence="1 2" key="1">
    <citation type="submission" date="2018-07" db="EMBL/GenBank/DDBJ databases">
        <title>Genomic Encyclopedia of Type Strains, Phase IV (KMG-IV): sequencing the most valuable type-strain genomes for metagenomic binning, comparative biology and taxonomic classification.</title>
        <authorList>
            <person name="Goeker M."/>
        </authorList>
    </citation>
    <scope>NUCLEOTIDE SEQUENCE [LARGE SCALE GENOMIC DNA]</scope>
    <source>
        <strain evidence="1 2">DSM 4134</strain>
    </source>
</reference>
<comment type="caution">
    <text evidence="1">The sequence shown here is derived from an EMBL/GenBank/DDBJ whole genome shotgun (WGS) entry which is preliminary data.</text>
</comment>
<name>A0A3D9KZY2_MARFU</name>
<dbReference type="Pfam" id="PF11009">
    <property type="entry name" value="BrxC"/>
    <property type="match status" value="1"/>
</dbReference>